<name>A0A7G9GVS1_9FUSO</name>
<protein>
    <submittedName>
        <fullName evidence="1">Uncharacterized protein</fullName>
    </submittedName>
</protein>
<organism evidence="1 2">
    <name type="scientific">Fusobacterium hominis</name>
    <dbReference type="NCBI Taxonomy" id="2764326"/>
    <lineage>
        <taxon>Bacteria</taxon>
        <taxon>Fusobacteriati</taxon>
        <taxon>Fusobacteriota</taxon>
        <taxon>Fusobacteriia</taxon>
        <taxon>Fusobacteriales</taxon>
        <taxon>Fusobacteriaceae</taxon>
        <taxon>Fusobacterium</taxon>
    </lineage>
</organism>
<dbReference type="EMBL" id="CP060637">
    <property type="protein sequence ID" value="QNM14903.1"/>
    <property type="molecule type" value="Genomic_DNA"/>
</dbReference>
<proteinExistence type="predicted"/>
<dbReference type="InterPro" id="IPR036397">
    <property type="entry name" value="RNaseH_sf"/>
</dbReference>
<accession>A0A7G9GVS1</accession>
<dbReference type="Proteomes" id="UP000515913">
    <property type="component" value="Chromosome"/>
</dbReference>
<evidence type="ECO:0000313" key="1">
    <source>
        <dbReference type="EMBL" id="QNM14903.1"/>
    </source>
</evidence>
<dbReference type="RefSeq" id="WP_187422772.1">
    <property type="nucleotide sequence ID" value="NZ_CP060637.1"/>
</dbReference>
<dbReference type="Gene3D" id="3.30.420.10">
    <property type="entry name" value="Ribonuclease H-like superfamily/Ribonuclease H"/>
    <property type="match status" value="1"/>
</dbReference>
<sequence length="167" mass="19548">MDAKFTKLKNEKVEFLSVAFVTDSDSKLYLELEQPHMANGTGEREENIEVVETDPNGGSFLSKEQARDAILEFIDENYAKYEKPMLITNMSSYCWLALCHLFEKMEIPFHKIPLDFSTMLYMHSIDPDTSKEQLAWHYQIKLEGDRNHALYNTTLLKRLYEKVILGW</sequence>
<evidence type="ECO:0000313" key="2">
    <source>
        <dbReference type="Proteomes" id="UP000515913"/>
    </source>
</evidence>
<dbReference type="AlphaFoldDB" id="A0A7G9GVS1"/>
<reference evidence="1 2" key="1">
    <citation type="submission" date="2020-08" db="EMBL/GenBank/DDBJ databases">
        <authorList>
            <person name="Liu C."/>
            <person name="Sun Q."/>
        </authorList>
    </citation>
    <scope>NUCLEOTIDE SEQUENCE [LARGE SCALE GENOMIC DNA]</scope>
    <source>
        <strain evidence="1 2">NSJ-57</strain>
    </source>
</reference>
<keyword evidence="2" id="KW-1185">Reference proteome</keyword>
<gene>
    <name evidence="1" type="ORF">H9Q81_08060</name>
</gene>
<dbReference type="GO" id="GO:0003676">
    <property type="term" value="F:nucleic acid binding"/>
    <property type="evidence" value="ECO:0007669"/>
    <property type="project" value="InterPro"/>
</dbReference>
<dbReference type="KEGG" id="fho:H9Q81_08060"/>